<dbReference type="EMBL" id="CAXAMN010002976">
    <property type="protein sequence ID" value="CAK9002274.1"/>
    <property type="molecule type" value="Genomic_DNA"/>
</dbReference>
<gene>
    <name evidence="2" type="ORF">CCMP2556_LOCUS6783</name>
</gene>
<evidence type="ECO:0008006" key="4">
    <source>
        <dbReference type="Google" id="ProtNLM"/>
    </source>
</evidence>
<name>A0ABP0ILH5_9DINO</name>
<dbReference type="Proteomes" id="UP001642484">
    <property type="component" value="Unassembled WGS sequence"/>
</dbReference>
<comment type="caution">
    <text evidence="2">The sequence shown here is derived from an EMBL/GenBank/DDBJ whole genome shotgun (WGS) entry which is preliminary data.</text>
</comment>
<reference evidence="2 3" key="1">
    <citation type="submission" date="2024-02" db="EMBL/GenBank/DDBJ databases">
        <authorList>
            <person name="Chen Y."/>
            <person name="Shah S."/>
            <person name="Dougan E. K."/>
            <person name="Thang M."/>
            <person name="Chan C."/>
        </authorList>
    </citation>
    <scope>NUCLEOTIDE SEQUENCE [LARGE SCALE GENOMIC DNA]</scope>
</reference>
<sequence length="416" mass="46098">MAMGELHSIACIDILSPINRSNIESRCVYFSGVAVETSLSRSLFHLNSQNSKLLHVASAPKMAKRQRKRGMAEPQAKAKPKSAPAPSLPSEWGSRYPRIAILFGIVAVSGSWLSAHWSPTVVWRCFDRINEWRRDAGLWPAVEMMAAECFFSDSIPLVSATLQHGKTLPELYRHYEKETAQHGLMLQTAKLPGVHAFYAEAGMGKSTVAAAVLQELYRQGVPAAFVVFEMPGELKRQVATSLQTTSDKLSDDLTGALVKLRKRGSREVVVVIDAIDEHDLTDMDTETLKLLAGVSWMSRGFELPVFFSVICLMRTLETKQRFEKMNGGHKITGGIATEPCPPVSPGTLQSYASQLQLANDDYKKWTDKAPYLIVLRHFAEGKYNMSKVVEHFEAVCYTGGAGTAPPAVWVRQIRKD</sequence>
<dbReference type="InterPro" id="IPR027417">
    <property type="entry name" value="P-loop_NTPase"/>
</dbReference>
<evidence type="ECO:0000256" key="1">
    <source>
        <dbReference type="SAM" id="MobiDB-lite"/>
    </source>
</evidence>
<dbReference type="Gene3D" id="3.40.50.300">
    <property type="entry name" value="P-loop containing nucleotide triphosphate hydrolases"/>
    <property type="match status" value="1"/>
</dbReference>
<dbReference type="SUPFAM" id="SSF52540">
    <property type="entry name" value="P-loop containing nucleoside triphosphate hydrolases"/>
    <property type="match status" value="1"/>
</dbReference>
<protein>
    <recommendedName>
        <fullName evidence="4">AAA+ ATPase domain-containing protein</fullName>
    </recommendedName>
</protein>
<organism evidence="2 3">
    <name type="scientific">Durusdinium trenchii</name>
    <dbReference type="NCBI Taxonomy" id="1381693"/>
    <lineage>
        <taxon>Eukaryota</taxon>
        <taxon>Sar</taxon>
        <taxon>Alveolata</taxon>
        <taxon>Dinophyceae</taxon>
        <taxon>Suessiales</taxon>
        <taxon>Symbiodiniaceae</taxon>
        <taxon>Durusdinium</taxon>
    </lineage>
</organism>
<feature type="region of interest" description="Disordered" evidence="1">
    <location>
        <begin position="64"/>
        <end position="89"/>
    </location>
</feature>
<proteinExistence type="predicted"/>
<feature type="compositionally biased region" description="Low complexity" evidence="1">
    <location>
        <begin position="72"/>
        <end position="89"/>
    </location>
</feature>
<evidence type="ECO:0000313" key="2">
    <source>
        <dbReference type="EMBL" id="CAK9002274.1"/>
    </source>
</evidence>
<evidence type="ECO:0000313" key="3">
    <source>
        <dbReference type="Proteomes" id="UP001642484"/>
    </source>
</evidence>
<accession>A0ABP0ILH5</accession>
<feature type="non-terminal residue" evidence="2">
    <location>
        <position position="416"/>
    </location>
</feature>
<keyword evidence="3" id="KW-1185">Reference proteome</keyword>